<dbReference type="Proteomes" id="UP000295714">
    <property type="component" value="Unassembled WGS sequence"/>
</dbReference>
<reference evidence="1 2" key="1">
    <citation type="journal article" date="2015" name="Stand. Genomic Sci.">
        <title>Genomic Encyclopedia of Bacterial and Archaeal Type Strains, Phase III: the genomes of soil and plant-associated and newly described type strains.</title>
        <authorList>
            <person name="Whitman W.B."/>
            <person name="Woyke T."/>
            <person name="Klenk H.P."/>
            <person name="Zhou Y."/>
            <person name="Lilburn T.G."/>
            <person name="Beck B.J."/>
            <person name="De Vos P."/>
            <person name="Vandamme P."/>
            <person name="Eisen J.A."/>
            <person name="Garrity G."/>
            <person name="Hugenholtz P."/>
            <person name="Kyrpides N.C."/>
        </authorList>
    </citation>
    <scope>NUCLEOTIDE SEQUENCE [LARGE SCALE GENOMIC DNA]</scope>
    <source>
        <strain evidence="1 2">CECT 8445</strain>
    </source>
</reference>
<evidence type="ECO:0000313" key="1">
    <source>
        <dbReference type="EMBL" id="TCK67254.1"/>
    </source>
</evidence>
<organism evidence="1 2">
    <name type="scientific">Winogradskyella wandonensis</name>
    <dbReference type="NCBI Taxonomy" id="1442586"/>
    <lineage>
        <taxon>Bacteria</taxon>
        <taxon>Pseudomonadati</taxon>
        <taxon>Bacteroidota</taxon>
        <taxon>Flavobacteriia</taxon>
        <taxon>Flavobacteriales</taxon>
        <taxon>Flavobacteriaceae</taxon>
        <taxon>Winogradskyella</taxon>
    </lineage>
</organism>
<name>A0A4R1KQE1_9FLAO</name>
<comment type="caution">
    <text evidence="1">The sequence shown here is derived from an EMBL/GenBank/DDBJ whole genome shotgun (WGS) entry which is preliminary data.</text>
</comment>
<dbReference type="RefSeq" id="WP_132704262.1">
    <property type="nucleotide sequence ID" value="NZ_SMGI01000002.1"/>
</dbReference>
<proteinExistence type="predicted"/>
<sequence>MSCRGILSEVDWENLSDKNRMEILVDNGIIEKYQSLTFSIPDNQDQASSNLEGLYPKTKYKATEQSVKMSLSNAVEKTRCTFSFKKELYFFMVDFFNPLIEKQFNELVGSFMTELESIVDELDELKHAKTCFVEAGRKMHPNYCDDDLISFKKNNKISSEHLWNSHLRQRFLIENLDNDALLVAGYLCESNDSLKKNVLPYSIRLEEIIDYAILSKFLKWINHEYKFEDVIPDPLNYRPKQLYNEHKDSIKDFRDMHLILNVLGGIKKNETNLTQIISALFTALQELDKIHANKTAFLRFINNVLETKISKIRANPVHANEKFKNIKDEFISQIKR</sequence>
<keyword evidence="2" id="KW-1185">Reference proteome</keyword>
<protein>
    <submittedName>
        <fullName evidence="1">Uncharacterized protein</fullName>
    </submittedName>
</protein>
<dbReference type="AlphaFoldDB" id="A0A4R1KQE1"/>
<dbReference type="EMBL" id="SMGI01000002">
    <property type="protein sequence ID" value="TCK67254.1"/>
    <property type="molecule type" value="Genomic_DNA"/>
</dbReference>
<evidence type="ECO:0000313" key="2">
    <source>
        <dbReference type="Proteomes" id="UP000295714"/>
    </source>
</evidence>
<accession>A0A4R1KQE1</accession>
<gene>
    <name evidence="1" type="ORF">DFQ05_1027</name>
</gene>